<dbReference type="PRINTS" id="PR00412">
    <property type="entry name" value="EPOXHYDRLASE"/>
</dbReference>
<evidence type="ECO:0000313" key="3">
    <source>
        <dbReference type="Proteomes" id="UP000616114"/>
    </source>
</evidence>
<keyword evidence="3" id="KW-1185">Reference proteome</keyword>
<evidence type="ECO:0000313" key="2">
    <source>
        <dbReference type="EMBL" id="GGA16541.1"/>
    </source>
</evidence>
<reference evidence="2" key="1">
    <citation type="journal article" date="2014" name="Int. J. Syst. Evol. Microbiol.">
        <title>Complete genome sequence of Corynebacterium casei LMG S-19264T (=DSM 44701T), isolated from a smear-ripened cheese.</title>
        <authorList>
            <consortium name="US DOE Joint Genome Institute (JGI-PGF)"/>
            <person name="Walter F."/>
            <person name="Albersmeier A."/>
            <person name="Kalinowski J."/>
            <person name="Ruckert C."/>
        </authorList>
    </citation>
    <scope>NUCLEOTIDE SEQUENCE</scope>
    <source>
        <strain evidence="2">CGMCC 1.12785</strain>
    </source>
</reference>
<dbReference type="InterPro" id="IPR000639">
    <property type="entry name" value="Epox_hydrolase-like"/>
</dbReference>
<dbReference type="AlphaFoldDB" id="A0A8J2TYI7"/>
<evidence type="ECO:0000259" key="1">
    <source>
        <dbReference type="Pfam" id="PF00561"/>
    </source>
</evidence>
<dbReference type="RefSeq" id="WP_188550712.1">
    <property type="nucleotide sequence ID" value="NZ_BMFY01000007.1"/>
</dbReference>
<dbReference type="GO" id="GO:0016020">
    <property type="term" value="C:membrane"/>
    <property type="evidence" value="ECO:0007669"/>
    <property type="project" value="TreeGrafter"/>
</dbReference>
<keyword evidence="2" id="KW-0378">Hydrolase</keyword>
<dbReference type="Gene3D" id="3.40.50.1820">
    <property type="entry name" value="alpha/beta hydrolase"/>
    <property type="match status" value="1"/>
</dbReference>
<dbReference type="EMBL" id="BMFY01000007">
    <property type="protein sequence ID" value="GGA16541.1"/>
    <property type="molecule type" value="Genomic_DNA"/>
</dbReference>
<dbReference type="Pfam" id="PF00561">
    <property type="entry name" value="Abhydrolase_1"/>
    <property type="match status" value="1"/>
</dbReference>
<dbReference type="Proteomes" id="UP000616114">
    <property type="component" value="Unassembled WGS sequence"/>
</dbReference>
<organism evidence="2 3">
    <name type="scientific">Sediminivirga luteola</name>
    <dbReference type="NCBI Taxonomy" id="1774748"/>
    <lineage>
        <taxon>Bacteria</taxon>
        <taxon>Bacillati</taxon>
        <taxon>Actinomycetota</taxon>
        <taxon>Actinomycetes</taxon>
        <taxon>Micrococcales</taxon>
        <taxon>Brevibacteriaceae</taxon>
        <taxon>Sediminivirga</taxon>
    </lineage>
</organism>
<dbReference type="GO" id="GO:0046464">
    <property type="term" value="P:acylglycerol catabolic process"/>
    <property type="evidence" value="ECO:0007669"/>
    <property type="project" value="TreeGrafter"/>
</dbReference>
<protein>
    <submittedName>
        <fullName evidence="2">Alpha/beta hydrolase</fullName>
    </submittedName>
</protein>
<dbReference type="PANTHER" id="PTHR43798:SF33">
    <property type="entry name" value="HYDROLASE, PUTATIVE (AFU_ORTHOLOGUE AFUA_2G14860)-RELATED"/>
    <property type="match status" value="1"/>
</dbReference>
<dbReference type="PRINTS" id="PR00111">
    <property type="entry name" value="ABHYDROLASE"/>
</dbReference>
<proteinExistence type="predicted"/>
<dbReference type="SUPFAM" id="SSF53474">
    <property type="entry name" value="alpha/beta-Hydrolases"/>
    <property type="match status" value="1"/>
</dbReference>
<accession>A0A8J2TYI7</accession>
<name>A0A8J2TYI7_9MICO</name>
<dbReference type="PANTHER" id="PTHR43798">
    <property type="entry name" value="MONOACYLGLYCEROL LIPASE"/>
    <property type="match status" value="1"/>
</dbReference>
<dbReference type="InterPro" id="IPR000073">
    <property type="entry name" value="AB_hydrolase_1"/>
</dbReference>
<gene>
    <name evidence="2" type="ORF">GCM10011333_19570</name>
</gene>
<reference evidence="2" key="2">
    <citation type="submission" date="2020-09" db="EMBL/GenBank/DDBJ databases">
        <authorList>
            <person name="Sun Q."/>
            <person name="Zhou Y."/>
        </authorList>
    </citation>
    <scope>NUCLEOTIDE SEQUENCE</scope>
    <source>
        <strain evidence="2">CGMCC 1.12785</strain>
    </source>
</reference>
<dbReference type="GO" id="GO:0047372">
    <property type="term" value="F:monoacylglycerol lipase activity"/>
    <property type="evidence" value="ECO:0007669"/>
    <property type="project" value="TreeGrafter"/>
</dbReference>
<sequence length="287" mass="32332">MNVMTLPSLKMHYRQWGGGERTVVLLHGWPQTSQCWEELAPLLAGEFRLIAPDLRGYGLSDKPAGGYDKRRMAADIIELLDALGVERPHLVGHDRGGRVAHRFALDHPDRLASLTVLDIAPTHAMFAAGMRTAEGFFHWLLHMQPDLPELLTAGREEQYLRYFFNRWTLRRDRLEPRIPDYVRAFQAPGAMRAGFDDYRASREDIELDEQDQRAGRLVQVPTLALWGGQGLAGGLSVLDMWRPYVAGSGSGEDLLSGHPVGECGHFIPEEQPEELAAELLRFWSRLG</sequence>
<dbReference type="InterPro" id="IPR050266">
    <property type="entry name" value="AB_hydrolase_sf"/>
</dbReference>
<dbReference type="InterPro" id="IPR029058">
    <property type="entry name" value="AB_hydrolase_fold"/>
</dbReference>
<feature type="domain" description="AB hydrolase-1" evidence="1">
    <location>
        <begin position="22"/>
        <end position="236"/>
    </location>
</feature>
<comment type="caution">
    <text evidence="2">The sequence shown here is derived from an EMBL/GenBank/DDBJ whole genome shotgun (WGS) entry which is preliminary data.</text>
</comment>